<keyword evidence="3" id="KW-1185">Reference proteome</keyword>
<evidence type="ECO:0000313" key="3">
    <source>
        <dbReference type="Proteomes" id="UP001174694"/>
    </source>
</evidence>
<dbReference type="PANTHER" id="PTHR39602:SF2">
    <property type="entry name" value="ACW-9"/>
    <property type="match status" value="1"/>
</dbReference>
<feature type="chain" id="PRO_5041373630" evidence="1">
    <location>
        <begin position="19"/>
        <end position="291"/>
    </location>
</feature>
<dbReference type="PANTHER" id="PTHR39602">
    <property type="entry name" value="ACW-9"/>
    <property type="match status" value="1"/>
</dbReference>
<organism evidence="2 3">
    <name type="scientific">Pleurostoma richardsiae</name>
    <dbReference type="NCBI Taxonomy" id="41990"/>
    <lineage>
        <taxon>Eukaryota</taxon>
        <taxon>Fungi</taxon>
        <taxon>Dikarya</taxon>
        <taxon>Ascomycota</taxon>
        <taxon>Pezizomycotina</taxon>
        <taxon>Sordariomycetes</taxon>
        <taxon>Sordariomycetidae</taxon>
        <taxon>Calosphaeriales</taxon>
        <taxon>Pleurostomataceae</taxon>
        <taxon>Pleurostoma</taxon>
    </lineage>
</organism>
<keyword evidence="1" id="KW-0732">Signal</keyword>
<dbReference type="Proteomes" id="UP001174694">
    <property type="component" value="Unassembled WGS sequence"/>
</dbReference>
<evidence type="ECO:0000313" key="2">
    <source>
        <dbReference type="EMBL" id="KAJ9144915.1"/>
    </source>
</evidence>
<accession>A0AA38VES4</accession>
<proteinExistence type="predicted"/>
<evidence type="ECO:0000256" key="1">
    <source>
        <dbReference type="SAM" id="SignalP"/>
    </source>
</evidence>
<comment type="caution">
    <text evidence="2">The sequence shown here is derived from an EMBL/GenBank/DDBJ whole genome shotgun (WGS) entry which is preliminary data.</text>
</comment>
<protein>
    <submittedName>
        <fullName evidence="2">Surface protein SP1</fullName>
    </submittedName>
</protein>
<feature type="signal peptide" evidence="1">
    <location>
        <begin position="1"/>
        <end position="18"/>
    </location>
</feature>
<gene>
    <name evidence="2" type="ORF">NKR23_g5688</name>
</gene>
<sequence>MISKTIPIALALASVVSAAPTLFSRDDCQATYNDCIANGAAEVVCACNLTACLGEDSAREREYCSSATATLAQPTSTGIPGGCSPAHPGSCPSSYFTYTTATATASSETFTSIPGIPGGCNPAHPGSCPSSYFTYPTISATNSPVAVSTPVPSFSSGQSNAEYPNPVPVEGKTWTITDLIRYCSSDNSGCDYNFVVDTGDETERCTVIRMPGSDAAAESWYDQSCTAGSDLKISWGYTVEPAPPFAVITVVRGKELAWFGVANVNGQPVTASNPYGSGQYGSIGPEQVYTY</sequence>
<dbReference type="AlphaFoldDB" id="A0AA38VES4"/>
<name>A0AA38VES4_9PEZI</name>
<reference evidence="2" key="1">
    <citation type="submission" date="2022-07" db="EMBL/GenBank/DDBJ databases">
        <title>Fungi with potential for degradation of polypropylene.</title>
        <authorList>
            <person name="Gostincar C."/>
        </authorList>
    </citation>
    <scope>NUCLEOTIDE SEQUENCE</scope>
    <source>
        <strain evidence="2">EXF-13308</strain>
    </source>
</reference>
<dbReference type="EMBL" id="JANBVO010000015">
    <property type="protein sequence ID" value="KAJ9144915.1"/>
    <property type="molecule type" value="Genomic_DNA"/>
</dbReference>